<dbReference type="Proteomes" id="UP000075604">
    <property type="component" value="Unassembled WGS sequence"/>
</dbReference>
<dbReference type="InterPro" id="IPR000700">
    <property type="entry name" value="PAS-assoc_C"/>
</dbReference>
<feature type="coiled-coil region" evidence="2">
    <location>
        <begin position="13"/>
        <end position="47"/>
    </location>
</feature>
<dbReference type="Gene3D" id="3.30.750.24">
    <property type="entry name" value="STAS domain"/>
    <property type="match status" value="1"/>
</dbReference>
<reference evidence="5 6" key="1">
    <citation type="submission" date="2014-02" db="EMBL/GenBank/DDBJ databases">
        <title>The small core and large imbalanced accessory genome model reveals a collaborative survival strategy of Sorangium cellulosum strains in nature.</title>
        <authorList>
            <person name="Han K."/>
            <person name="Peng R."/>
            <person name="Blom J."/>
            <person name="Li Y.-Z."/>
        </authorList>
    </citation>
    <scope>NUCLEOTIDE SEQUENCE [LARGE SCALE GENOMIC DNA]</scope>
    <source>
        <strain evidence="5 6">So0157-18</strain>
    </source>
</reference>
<dbReference type="SUPFAM" id="SSF55785">
    <property type="entry name" value="PYP-like sensor domain (PAS domain)"/>
    <property type="match status" value="1"/>
</dbReference>
<dbReference type="CDD" id="cd07041">
    <property type="entry name" value="STAS_RsbR_RsbS_like"/>
    <property type="match status" value="1"/>
</dbReference>
<evidence type="ECO:0008006" key="7">
    <source>
        <dbReference type="Google" id="ProtNLM"/>
    </source>
</evidence>
<evidence type="ECO:0000256" key="2">
    <source>
        <dbReference type="SAM" id="Coils"/>
    </source>
</evidence>
<keyword evidence="1" id="KW-0597">Phosphoprotein</keyword>
<evidence type="ECO:0000313" key="6">
    <source>
        <dbReference type="Proteomes" id="UP000075604"/>
    </source>
</evidence>
<keyword evidence="2" id="KW-0175">Coiled coil</keyword>
<dbReference type="InterPro" id="IPR002645">
    <property type="entry name" value="STAS_dom"/>
</dbReference>
<feature type="domain" description="PAC" evidence="3">
    <location>
        <begin position="115"/>
        <end position="170"/>
    </location>
</feature>
<dbReference type="PROSITE" id="PS50801">
    <property type="entry name" value="STAS"/>
    <property type="match status" value="1"/>
</dbReference>
<dbReference type="InterPro" id="IPR013656">
    <property type="entry name" value="PAS_4"/>
</dbReference>
<feature type="domain" description="STAS" evidence="4">
    <location>
        <begin position="193"/>
        <end position="304"/>
    </location>
</feature>
<accession>A0A150PF56</accession>
<dbReference type="InterPro" id="IPR035965">
    <property type="entry name" value="PAS-like_dom_sf"/>
</dbReference>
<comment type="caution">
    <text evidence="5">The sequence shown here is derived from an EMBL/GenBank/DDBJ whole genome shotgun (WGS) entry which is preliminary data.</text>
</comment>
<gene>
    <name evidence="5" type="ORF">BE04_04710</name>
</gene>
<evidence type="ECO:0000256" key="1">
    <source>
        <dbReference type="ARBA" id="ARBA00022553"/>
    </source>
</evidence>
<organism evidence="5 6">
    <name type="scientific">Sorangium cellulosum</name>
    <name type="common">Polyangium cellulosum</name>
    <dbReference type="NCBI Taxonomy" id="56"/>
    <lineage>
        <taxon>Bacteria</taxon>
        <taxon>Pseudomonadati</taxon>
        <taxon>Myxococcota</taxon>
        <taxon>Polyangia</taxon>
        <taxon>Polyangiales</taxon>
        <taxon>Polyangiaceae</taxon>
        <taxon>Sorangium</taxon>
    </lineage>
</organism>
<dbReference type="Pfam" id="PF08448">
    <property type="entry name" value="PAS_4"/>
    <property type="match status" value="1"/>
</dbReference>
<protein>
    <recommendedName>
        <fullName evidence="7">Anti-anti-sigma factor</fullName>
    </recommendedName>
</protein>
<evidence type="ECO:0000313" key="5">
    <source>
        <dbReference type="EMBL" id="KYF54249.1"/>
    </source>
</evidence>
<dbReference type="AlphaFoldDB" id="A0A150PF56"/>
<dbReference type="PANTHER" id="PTHR33745">
    <property type="entry name" value="RSBT ANTAGONIST PROTEIN RSBS-RELATED"/>
    <property type="match status" value="1"/>
</dbReference>
<dbReference type="EMBL" id="JELX01002798">
    <property type="protein sequence ID" value="KYF54249.1"/>
    <property type="molecule type" value="Genomic_DNA"/>
</dbReference>
<evidence type="ECO:0000259" key="3">
    <source>
        <dbReference type="PROSITE" id="PS50113"/>
    </source>
</evidence>
<sequence>MSEETAPADTSTPESAERRIAALERALAEAQAALADARATYQSLYDMLMQVRTPIAMWRGDDFVFTLLNPGYAAYLPERQLMGRPLAEAIPEAKEQGFMDLMNGVYRTGEPFYGNELPVKLYSVERGCDELRWINAVYAPVRDGTGTIVGVCHFGVDITEQVQARQAAEARAEELRRSAELIAAQQETIRVLGTPLLPLAPGVLAAPLIGPIDAHRSAQFLEQLLDRVAAQGIASVILDVTGIETIDTQAANELVRAAQAVRLLGARVLVTGIRPSMAQVLVQLGVDLRGIATYSTLQAGIAAAMSAR</sequence>
<dbReference type="InterPro" id="IPR036513">
    <property type="entry name" value="STAS_dom_sf"/>
</dbReference>
<feature type="coiled-coil region" evidence="2">
    <location>
        <begin position="158"/>
        <end position="185"/>
    </location>
</feature>
<dbReference type="PROSITE" id="PS50113">
    <property type="entry name" value="PAC"/>
    <property type="match status" value="1"/>
</dbReference>
<evidence type="ECO:0000259" key="4">
    <source>
        <dbReference type="PROSITE" id="PS50801"/>
    </source>
</evidence>
<dbReference type="PANTHER" id="PTHR33745:SF3">
    <property type="entry name" value="RSBT CO-ANTAGONIST PROTEIN RSBRC"/>
    <property type="match status" value="1"/>
</dbReference>
<dbReference type="SUPFAM" id="SSF52091">
    <property type="entry name" value="SpoIIaa-like"/>
    <property type="match status" value="1"/>
</dbReference>
<name>A0A150PF56_SORCE</name>
<dbReference type="Pfam" id="PF01740">
    <property type="entry name" value="STAS"/>
    <property type="match status" value="1"/>
</dbReference>
<dbReference type="Gene3D" id="3.30.450.20">
    <property type="entry name" value="PAS domain"/>
    <property type="match status" value="1"/>
</dbReference>
<dbReference type="InterPro" id="IPR051932">
    <property type="entry name" value="Bact_StressResp_Reg"/>
</dbReference>
<proteinExistence type="predicted"/>